<gene>
    <name evidence="7" type="ORF">LMH87_007865</name>
</gene>
<dbReference type="GO" id="GO:0008115">
    <property type="term" value="F:sarcosine oxidase activity"/>
    <property type="evidence" value="ECO:0007669"/>
    <property type="project" value="TreeGrafter"/>
</dbReference>
<name>A0A9W8UR21_AKAMU</name>
<dbReference type="InterPro" id="IPR006076">
    <property type="entry name" value="FAD-dep_OxRdtase"/>
</dbReference>
<dbReference type="Gene3D" id="3.30.9.10">
    <property type="entry name" value="D-Amino Acid Oxidase, subunit A, domain 2"/>
    <property type="match status" value="1"/>
</dbReference>
<dbReference type="InterPro" id="IPR036188">
    <property type="entry name" value="FAD/NAD-bd_sf"/>
</dbReference>
<reference evidence="7" key="1">
    <citation type="journal article" date="2023" name="Access Microbiol">
        <title>De-novo genome assembly for Akanthomyces muscarius, a biocontrol agent of insect agricultural pests.</title>
        <authorList>
            <person name="Erdos Z."/>
            <person name="Studholme D.J."/>
            <person name="Raymond B."/>
            <person name="Sharma M."/>
        </authorList>
    </citation>
    <scope>NUCLEOTIDE SEQUENCE</scope>
    <source>
        <strain evidence="7">Ve6</strain>
    </source>
</reference>
<dbReference type="SUPFAM" id="SSF54373">
    <property type="entry name" value="FAD-linked reductases, C-terminal domain"/>
    <property type="match status" value="1"/>
</dbReference>
<comment type="caution">
    <text evidence="7">The sequence shown here is derived from an EMBL/GenBank/DDBJ whole genome shotgun (WGS) entry which is preliminary data.</text>
</comment>
<dbReference type="RefSeq" id="XP_056057735.1">
    <property type="nucleotide sequence ID" value="XM_056200417.1"/>
</dbReference>
<evidence type="ECO:0000313" key="8">
    <source>
        <dbReference type="Proteomes" id="UP001144673"/>
    </source>
</evidence>
<accession>A0A9W8UR21</accession>
<dbReference type="Pfam" id="PF01266">
    <property type="entry name" value="DAO"/>
    <property type="match status" value="1"/>
</dbReference>
<sequence>MPVTMDKERPIIVVGAGIFGLSTALHLASSGYLDVTVFDRHSVDKSRYSYLKGCDGASVDASKIIRSAYGSQKEYTDLSSEAIVLWNKWNEEIKSIGSENDLGLSKNDSIWINNGVLMCTDQKVLSDFEKASAKNANPPGQQKVALITNEAEDMEIAKSKGFEHALTPFAKETVGVLDTTGGVVVADKACCFALYKAKKLGVKFILGAEAGTFSSLLRVENTGKVSGIKTADGKEHRAETVIMACGGWTPSLIPELDGLCETTAGSVVLYKIPEESPLRQKFSHANFPAFMFKQREGVDGGLYGFPVDHNGVLKIGYRGIKYTNPVAQGDGKDRSVPRTRWTGDTAIIDIPEKAYQVISKFVETYLPALVEEKIPVAMSRLCWYTDSFDNHYLIDRVPGIEGLVCVTGGSGHAFKYLPNIGKWVVNILEGKDQDEPLAKAWKWRSLKEGQTPINKLMLGMTEDTTLENTKLISAEDDGLSQGLSKQSLG</sequence>
<evidence type="ECO:0000256" key="5">
    <source>
        <dbReference type="ARBA" id="ARBA00023002"/>
    </source>
</evidence>
<keyword evidence="4" id="KW-0274">FAD</keyword>
<evidence type="ECO:0000256" key="2">
    <source>
        <dbReference type="ARBA" id="ARBA00010989"/>
    </source>
</evidence>
<dbReference type="InterPro" id="IPR045170">
    <property type="entry name" value="MTOX"/>
</dbReference>
<keyword evidence="3" id="KW-0285">Flavoprotein</keyword>
<protein>
    <recommendedName>
        <fullName evidence="6">FAD dependent oxidoreductase domain-containing protein</fullName>
    </recommendedName>
</protein>
<dbReference type="GO" id="GO:0050660">
    <property type="term" value="F:flavin adenine dinucleotide binding"/>
    <property type="evidence" value="ECO:0007669"/>
    <property type="project" value="InterPro"/>
</dbReference>
<dbReference type="GeneID" id="80895024"/>
<keyword evidence="5" id="KW-0560">Oxidoreductase</keyword>
<dbReference type="PANTHER" id="PTHR10961">
    <property type="entry name" value="PEROXISOMAL SARCOSINE OXIDASE"/>
    <property type="match status" value="1"/>
</dbReference>
<dbReference type="EMBL" id="JAJHUN010000003">
    <property type="protein sequence ID" value="KAJ4159930.1"/>
    <property type="molecule type" value="Genomic_DNA"/>
</dbReference>
<dbReference type="Proteomes" id="UP001144673">
    <property type="component" value="Unassembled WGS sequence"/>
</dbReference>
<comment type="similarity">
    <text evidence="2">Belongs to the MSOX/MTOX family.</text>
</comment>
<evidence type="ECO:0000313" key="7">
    <source>
        <dbReference type="EMBL" id="KAJ4159930.1"/>
    </source>
</evidence>
<evidence type="ECO:0000256" key="4">
    <source>
        <dbReference type="ARBA" id="ARBA00022827"/>
    </source>
</evidence>
<dbReference type="Gene3D" id="3.50.50.60">
    <property type="entry name" value="FAD/NAD(P)-binding domain"/>
    <property type="match status" value="1"/>
</dbReference>
<proteinExistence type="inferred from homology"/>
<evidence type="ECO:0000259" key="6">
    <source>
        <dbReference type="Pfam" id="PF01266"/>
    </source>
</evidence>
<dbReference type="KEGG" id="amus:LMH87_007865"/>
<dbReference type="AlphaFoldDB" id="A0A9W8UR21"/>
<evidence type="ECO:0000256" key="1">
    <source>
        <dbReference type="ARBA" id="ARBA00001974"/>
    </source>
</evidence>
<feature type="domain" description="FAD dependent oxidoreductase" evidence="6">
    <location>
        <begin position="11"/>
        <end position="425"/>
    </location>
</feature>
<organism evidence="7 8">
    <name type="scientific">Akanthomyces muscarius</name>
    <name type="common">Entomopathogenic fungus</name>
    <name type="synonym">Lecanicillium muscarium</name>
    <dbReference type="NCBI Taxonomy" id="2231603"/>
    <lineage>
        <taxon>Eukaryota</taxon>
        <taxon>Fungi</taxon>
        <taxon>Dikarya</taxon>
        <taxon>Ascomycota</taxon>
        <taxon>Pezizomycotina</taxon>
        <taxon>Sordariomycetes</taxon>
        <taxon>Hypocreomycetidae</taxon>
        <taxon>Hypocreales</taxon>
        <taxon>Cordycipitaceae</taxon>
        <taxon>Akanthomyces</taxon>
    </lineage>
</organism>
<dbReference type="SUPFAM" id="SSF51905">
    <property type="entry name" value="FAD/NAD(P)-binding domain"/>
    <property type="match status" value="1"/>
</dbReference>
<evidence type="ECO:0000256" key="3">
    <source>
        <dbReference type="ARBA" id="ARBA00022630"/>
    </source>
</evidence>
<comment type="cofactor">
    <cofactor evidence="1">
        <name>FAD</name>
        <dbReference type="ChEBI" id="CHEBI:57692"/>
    </cofactor>
</comment>
<keyword evidence="8" id="KW-1185">Reference proteome</keyword>
<dbReference type="PANTHER" id="PTHR10961:SF15">
    <property type="entry name" value="FAD DEPENDENT OXIDOREDUCTASE DOMAIN-CONTAINING PROTEIN"/>
    <property type="match status" value="1"/>
</dbReference>